<dbReference type="EMBL" id="JGYN01000040">
    <property type="protein sequence ID" value="KFI46118.1"/>
    <property type="molecule type" value="Genomic_DNA"/>
</dbReference>
<feature type="transmembrane region" description="Helical" evidence="1">
    <location>
        <begin position="6"/>
        <end position="31"/>
    </location>
</feature>
<sequence>MIFLGIEAIFICVMLIIAAVLGLLLLLCMFIAHPLKTLALIVSRIAAVACMLAIILALLLWFGYDHSKPDWFSGFWGSVGVAVATFFIGGACEVFRTSPTRAERREMEQQQAAQRAYEEQRIQERIAWEREQQRQQTTPITISGVRIVDEQGRVRSYRVQPKQIDNHVEQ</sequence>
<keyword evidence="1" id="KW-0472">Membrane</keyword>
<gene>
    <name evidence="2" type="ORF">BBIA_2083</name>
</gene>
<keyword evidence="1" id="KW-1133">Transmembrane helix</keyword>
<dbReference type="AlphaFoldDB" id="A0A086ZHW8"/>
<comment type="caution">
    <text evidence="2">The sequence shown here is derived from an EMBL/GenBank/DDBJ whole genome shotgun (WGS) entry which is preliminary data.</text>
</comment>
<keyword evidence="3" id="KW-1185">Reference proteome</keyword>
<organism evidence="2 3">
    <name type="scientific">Bifidobacterium biavatii DSM 23969</name>
    <dbReference type="NCBI Taxonomy" id="1437608"/>
    <lineage>
        <taxon>Bacteria</taxon>
        <taxon>Bacillati</taxon>
        <taxon>Actinomycetota</taxon>
        <taxon>Actinomycetes</taxon>
        <taxon>Bifidobacteriales</taxon>
        <taxon>Bifidobacteriaceae</taxon>
        <taxon>Bifidobacterium</taxon>
    </lineage>
</organism>
<dbReference type="eggNOG" id="ENOG5031QGN">
    <property type="taxonomic scope" value="Bacteria"/>
</dbReference>
<protein>
    <submittedName>
        <fullName evidence="2">Uncharacterized protein</fullName>
    </submittedName>
</protein>
<reference evidence="2 3" key="1">
    <citation type="submission" date="2014-03" db="EMBL/GenBank/DDBJ databases">
        <title>Genomics of Bifidobacteria.</title>
        <authorList>
            <person name="Ventura M."/>
            <person name="Milani C."/>
            <person name="Lugli G.A."/>
        </authorList>
    </citation>
    <scope>NUCLEOTIDE SEQUENCE [LARGE SCALE GENOMIC DNA]</scope>
    <source>
        <strain evidence="2 3">DSM 23969</strain>
    </source>
</reference>
<evidence type="ECO:0000313" key="3">
    <source>
        <dbReference type="Proteomes" id="UP000029108"/>
    </source>
</evidence>
<keyword evidence="1" id="KW-0812">Transmembrane</keyword>
<feature type="transmembrane region" description="Helical" evidence="1">
    <location>
        <begin position="74"/>
        <end position="95"/>
    </location>
</feature>
<dbReference type="Proteomes" id="UP000029108">
    <property type="component" value="Unassembled WGS sequence"/>
</dbReference>
<feature type="transmembrane region" description="Helical" evidence="1">
    <location>
        <begin position="38"/>
        <end position="62"/>
    </location>
</feature>
<name>A0A086ZHW8_9BIFI</name>
<evidence type="ECO:0000256" key="1">
    <source>
        <dbReference type="SAM" id="Phobius"/>
    </source>
</evidence>
<accession>A0A086ZHW8</accession>
<evidence type="ECO:0000313" key="2">
    <source>
        <dbReference type="EMBL" id="KFI46118.1"/>
    </source>
</evidence>
<proteinExistence type="predicted"/>
<dbReference type="RefSeq" id="WP_051924053.1">
    <property type="nucleotide sequence ID" value="NZ_JDUU01000033.1"/>
</dbReference>